<dbReference type="InterPro" id="IPR018933">
    <property type="entry name" value="Netrin_module_non-TIMP"/>
</dbReference>
<organism evidence="5 6">
    <name type="scientific">Engystomops pustulosus</name>
    <name type="common">Tungara frog</name>
    <name type="synonym">Physalaemus pustulosus</name>
    <dbReference type="NCBI Taxonomy" id="76066"/>
    <lineage>
        <taxon>Eukaryota</taxon>
        <taxon>Metazoa</taxon>
        <taxon>Chordata</taxon>
        <taxon>Craniata</taxon>
        <taxon>Vertebrata</taxon>
        <taxon>Euteleostomi</taxon>
        <taxon>Amphibia</taxon>
        <taxon>Batrachia</taxon>
        <taxon>Anura</taxon>
        <taxon>Neobatrachia</taxon>
        <taxon>Hyloidea</taxon>
        <taxon>Leptodactylidae</taxon>
        <taxon>Leiuperinae</taxon>
        <taxon>Engystomops</taxon>
    </lineage>
</organism>
<feature type="domain" description="NTR" evidence="4">
    <location>
        <begin position="1"/>
        <end position="90"/>
    </location>
</feature>
<dbReference type="InterPro" id="IPR008993">
    <property type="entry name" value="TIMP-like_OB-fold"/>
</dbReference>
<gene>
    <name evidence="5" type="ORF">GDO81_029679</name>
</gene>
<evidence type="ECO:0000313" key="5">
    <source>
        <dbReference type="EMBL" id="KAG8535017.1"/>
    </source>
</evidence>
<comment type="subcellular location">
    <subcellularLocation>
        <location evidence="1">Secreted</location>
    </subcellularLocation>
</comment>
<dbReference type="EMBL" id="WNYA01081798">
    <property type="protein sequence ID" value="KAG8535017.1"/>
    <property type="molecule type" value="Genomic_DNA"/>
</dbReference>
<accession>A0AAV6YCS8</accession>
<evidence type="ECO:0000256" key="3">
    <source>
        <dbReference type="ARBA" id="ARBA00023157"/>
    </source>
</evidence>
<sequence length="92" mass="10549">TATVKAKKQVRLIKKQTCSALVLQPGEQYLVMGKEGLRIRGEREFQYEYPLDSSTWVEWWPDPSSCSRPSCQDVISTLEEFSENILLEGCHV</sequence>
<keyword evidence="6" id="KW-1185">Reference proteome</keyword>
<reference evidence="5" key="1">
    <citation type="thesis" date="2020" institute="ProQuest LLC" country="789 East Eisenhower Parkway, Ann Arbor, MI, USA">
        <title>Comparative Genomics and Chromosome Evolution.</title>
        <authorList>
            <person name="Mudd A.B."/>
        </authorList>
    </citation>
    <scope>NUCLEOTIDE SEQUENCE</scope>
    <source>
        <strain evidence="5">237g6f4</strain>
        <tissue evidence="5">Blood</tissue>
    </source>
</reference>
<proteinExistence type="predicted"/>
<evidence type="ECO:0000259" key="4">
    <source>
        <dbReference type="PROSITE" id="PS50189"/>
    </source>
</evidence>
<dbReference type="GO" id="GO:0005576">
    <property type="term" value="C:extracellular region"/>
    <property type="evidence" value="ECO:0007669"/>
    <property type="project" value="UniProtKB-SubCell"/>
</dbReference>
<dbReference type="InterPro" id="IPR001134">
    <property type="entry name" value="Netrin_domain"/>
</dbReference>
<keyword evidence="3" id="KW-1015">Disulfide bond</keyword>
<evidence type="ECO:0000256" key="2">
    <source>
        <dbReference type="ARBA" id="ARBA00022525"/>
    </source>
</evidence>
<comment type="caution">
    <text evidence="5">The sequence shown here is derived from an EMBL/GenBank/DDBJ whole genome shotgun (WGS) entry which is preliminary data.</text>
</comment>
<dbReference type="Pfam" id="PF01759">
    <property type="entry name" value="NTR"/>
    <property type="match status" value="1"/>
</dbReference>
<name>A0AAV6YCS8_ENGPU</name>
<dbReference type="Proteomes" id="UP000824782">
    <property type="component" value="Unassembled WGS sequence"/>
</dbReference>
<dbReference type="AlphaFoldDB" id="A0AAV6YCS8"/>
<feature type="non-terminal residue" evidence="5">
    <location>
        <position position="1"/>
    </location>
</feature>
<keyword evidence="2" id="KW-0964">Secreted</keyword>
<dbReference type="Gene3D" id="2.40.50.120">
    <property type="match status" value="1"/>
</dbReference>
<evidence type="ECO:0000313" key="6">
    <source>
        <dbReference type="Proteomes" id="UP000824782"/>
    </source>
</evidence>
<dbReference type="PROSITE" id="PS50189">
    <property type="entry name" value="NTR"/>
    <property type="match status" value="1"/>
</dbReference>
<evidence type="ECO:0000256" key="1">
    <source>
        <dbReference type="ARBA" id="ARBA00004613"/>
    </source>
</evidence>
<dbReference type="SUPFAM" id="SSF50242">
    <property type="entry name" value="TIMP-like"/>
    <property type="match status" value="1"/>
</dbReference>
<protein>
    <recommendedName>
        <fullName evidence="4">NTR domain-containing protein</fullName>
    </recommendedName>
</protein>